<dbReference type="EMBL" id="KZ110596">
    <property type="protein sequence ID" value="OSX62999.1"/>
    <property type="molecule type" value="Genomic_DNA"/>
</dbReference>
<feature type="compositionally biased region" description="Acidic residues" evidence="1">
    <location>
        <begin position="245"/>
        <end position="256"/>
    </location>
</feature>
<keyword evidence="3" id="KW-1185">Reference proteome</keyword>
<sequence>MPQESKQEILHRRAAVSASHKGATVKITLPAPTVAEGSHRRTRSAKLRDDRPAEPVEMQQPEFVAGSSKAAETAAESDDLMLRKRLPSVGNRPSRPSARRQPLNPPTPQPVERSEDTPNEADEERSSEDEFEDHVPFTGSIKYVYPVEPPLDPGSPDWLKDMNKQLRKDRKSINSHKWMSQMFVVDAAKDMRLAELELHRERKISRAVYKLIGNLAGPRYLEWVNQHRAAGQGELSAESDEDIYDWQANDDDDDDGGYCYPGFPGPPVRKKRIREDDVDDRSAEGNDVGPRVRHEYKRRRLLLKDKLKEVPLYGLTTVSEVQPTEDQLRRHALWGLNASEARAVLAQEAVKSSLAAEDGSHKALCSSVAHAGVDFEEQGPGSLDVPMADNILDADAEWYGIDWEEDHLHEG</sequence>
<dbReference type="RefSeq" id="XP_024339793.1">
    <property type="nucleotide sequence ID" value="XM_024480761.1"/>
</dbReference>
<organism evidence="2 3">
    <name type="scientific">Postia placenta MAD-698-R-SB12</name>
    <dbReference type="NCBI Taxonomy" id="670580"/>
    <lineage>
        <taxon>Eukaryota</taxon>
        <taxon>Fungi</taxon>
        <taxon>Dikarya</taxon>
        <taxon>Basidiomycota</taxon>
        <taxon>Agaricomycotina</taxon>
        <taxon>Agaricomycetes</taxon>
        <taxon>Polyporales</taxon>
        <taxon>Adustoporiaceae</taxon>
        <taxon>Rhodonia</taxon>
    </lineage>
</organism>
<feature type="region of interest" description="Disordered" evidence="1">
    <location>
        <begin position="245"/>
        <end position="289"/>
    </location>
</feature>
<gene>
    <name evidence="2" type="ORF">POSPLADRAFT_1056353</name>
</gene>
<evidence type="ECO:0000313" key="2">
    <source>
        <dbReference type="EMBL" id="OSX62999.1"/>
    </source>
</evidence>
<dbReference type="AlphaFoldDB" id="A0A1X6N300"/>
<protein>
    <submittedName>
        <fullName evidence="2">Uncharacterized protein</fullName>
    </submittedName>
</protein>
<feature type="region of interest" description="Disordered" evidence="1">
    <location>
        <begin position="1"/>
        <end position="133"/>
    </location>
</feature>
<name>A0A1X6N300_9APHY</name>
<feature type="compositionally biased region" description="Acidic residues" evidence="1">
    <location>
        <begin position="117"/>
        <end position="132"/>
    </location>
</feature>
<dbReference type="GeneID" id="36325711"/>
<reference evidence="2 3" key="1">
    <citation type="submission" date="2017-04" db="EMBL/GenBank/DDBJ databases">
        <title>Genome Sequence of the Model Brown-Rot Fungus Postia placenta SB12.</title>
        <authorList>
            <consortium name="DOE Joint Genome Institute"/>
            <person name="Gaskell J."/>
            <person name="Kersten P."/>
            <person name="Larrondo L.F."/>
            <person name="Canessa P."/>
            <person name="Martinez D."/>
            <person name="Hibbett D."/>
            <person name="Schmoll M."/>
            <person name="Kubicek C.P."/>
            <person name="Martinez A.T."/>
            <person name="Yadav J."/>
            <person name="Master E."/>
            <person name="Magnuson J.K."/>
            <person name="James T."/>
            <person name="Yaver D."/>
            <person name="Berka R."/>
            <person name="Labutti K."/>
            <person name="Lipzen A."/>
            <person name="Aerts A."/>
            <person name="Barry K."/>
            <person name="Henrissat B."/>
            <person name="Blanchette R."/>
            <person name="Grigoriev I."/>
            <person name="Cullen D."/>
        </authorList>
    </citation>
    <scope>NUCLEOTIDE SEQUENCE [LARGE SCALE GENOMIC DNA]</scope>
    <source>
        <strain evidence="2 3">MAD-698-R-SB12</strain>
    </source>
</reference>
<feature type="compositionally biased region" description="Basic and acidic residues" evidence="1">
    <location>
        <begin position="1"/>
        <end position="11"/>
    </location>
</feature>
<proteinExistence type="predicted"/>
<evidence type="ECO:0000313" key="3">
    <source>
        <dbReference type="Proteomes" id="UP000194127"/>
    </source>
</evidence>
<accession>A0A1X6N300</accession>
<dbReference type="STRING" id="670580.A0A1X6N300"/>
<evidence type="ECO:0000256" key="1">
    <source>
        <dbReference type="SAM" id="MobiDB-lite"/>
    </source>
</evidence>
<dbReference type="Proteomes" id="UP000194127">
    <property type="component" value="Unassembled WGS sequence"/>
</dbReference>